<gene>
    <name evidence="1" type="ORF">P43SY_000153</name>
</gene>
<dbReference type="AlphaFoldDB" id="A0AAD5M9D5"/>
<sequence>MDDINDAYPGVPLRRIPKQPGMTIVKNTRTSAVGHDLFRVIEKPPTCNVSAIDERPFLRFNVAVMGQGGGLHRIIGFAHPDLIRILSYPKITLFIDGTFKMVPKGFSQCVIVMAFDPATDMYVPIYYVLADNKEQTTYWRILNEIIIDTKFKLDPAYVTGKLDVLTLVPEDEILDKGVRFVRSMINETGKKRKWDQFWLYFERTWIQRFDPSIWNVHAMAASDIPLVNRTNNPLERSQSTAF</sequence>
<evidence type="ECO:0000313" key="1">
    <source>
        <dbReference type="EMBL" id="KAJ0399314.1"/>
    </source>
</evidence>
<dbReference type="Proteomes" id="UP001209570">
    <property type="component" value="Unassembled WGS sequence"/>
</dbReference>
<proteinExistence type="predicted"/>
<comment type="caution">
    <text evidence="1">The sequence shown here is derived from an EMBL/GenBank/DDBJ whole genome shotgun (WGS) entry which is preliminary data.</text>
</comment>
<dbReference type="EMBL" id="JAKCXM010000187">
    <property type="protein sequence ID" value="KAJ0399314.1"/>
    <property type="molecule type" value="Genomic_DNA"/>
</dbReference>
<evidence type="ECO:0000313" key="2">
    <source>
        <dbReference type="Proteomes" id="UP001209570"/>
    </source>
</evidence>
<name>A0AAD5M9D5_PYTIN</name>
<evidence type="ECO:0008006" key="3">
    <source>
        <dbReference type="Google" id="ProtNLM"/>
    </source>
</evidence>
<organism evidence="1 2">
    <name type="scientific">Pythium insidiosum</name>
    <name type="common">Pythiosis disease agent</name>
    <dbReference type="NCBI Taxonomy" id="114742"/>
    <lineage>
        <taxon>Eukaryota</taxon>
        <taxon>Sar</taxon>
        <taxon>Stramenopiles</taxon>
        <taxon>Oomycota</taxon>
        <taxon>Peronosporomycetes</taxon>
        <taxon>Pythiales</taxon>
        <taxon>Pythiaceae</taxon>
        <taxon>Pythium</taxon>
    </lineage>
</organism>
<reference evidence="1" key="1">
    <citation type="submission" date="2021-12" db="EMBL/GenBank/DDBJ databases">
        <title>Prjna785345.</title>
        <authorList>
            <person name="Rujirawat T."/>
            <person name="Krajaejun T."/>
        </authorList>
    </citation>
    <scope>NUCLEOTIDE SEQUENCE</scope>
    <source>
        <strain evidence="1">Pi057C3</strain>
    </source>
</reference>
<accession>A0AAD5M9D5</accession>
<protein>
    <recommendedName>
        <fullName evidence="3">MULE transposase domain-containing protein</fullName>
    </recommendedName>
</protein>
<keyword evidence="2" id="KW-1185">Reference proteome</keyword>